<dbReference type="InterPro" id="IPR001173">
    <property type="entry name" value="Glyco_trans_2-like"/>
</dbReference>
<dbReference type="Gene3D" id="3.90.550.10">
    <property type="entry name" value="Spore Coat Polysaccharide Biosynthesis Protein SpsA, Chain A"/>
    <property type="match status" value="1"/>
</dbReference>
<proteinExistence type="predicted"/>
<evidence type="ECO:0000313" key="2">
    <source>
        <dbReference type="EMBL" id="OGY56008.1"/>
    </source>
</evidence>
<dbReference type="Proteomes" id="UP000177408">
    <property type="component" value="Unassembled WGS sequence"/>
</dbReference>
<dbReference type="SUPFAM" id="SSF53448">
    <property type="entry name" value="Nucleotide-diphospho-sugar transferases"/>
    <property type="match status" value="1"/>
</dbReference>
<dbReference type="PANTHER" id="PTHR43685">
    <property type="entry name" value="GLYCOSYLTRANSFERASE"/>
    <property type="match status" value="1"/>
</dbReference>
<dbReference type="AlphaFoldDB" id="A0A1G1YUG1"/>
<evidence type="ECO:0000259" key="1">
    <source>
        <dbReference type="Pfam" id="PF00535"/>
    </source>
</evidence>
<dbReference type="InterPro" id="IPR029044">
    <property type="entry name" value="Nucleotide-diphossugar_trans"/>
</dbReference>
<feature type="domain" description="Glycosyltransferase 2-like" evidence="1">
    <location>
        <begin position="5"/>
        <end position="135"/>
    </location>
</feature>
<dbReference type="Pfam" id="PF00535">
    <property type="entry name" value="Glycos_transf_2"/>
    <property type="match status" value="1"/>
</dbReference>
<reference evidence="2 3" key="1">
    <citation type="journal article" date="2016" name="Nat. Commun.">
        <title>Thousands of microbial genomes shed light on interconnected biogeochemical processes in an aquifer system.</title>
        <authorList>
            <person name="Anantharaman K."/>
            <person name="Brown C.T."/>
            <person name="Hug L.A."/>
            <person name="Sharon I."/>
            <person name="Castelle C.J."/>
            <person name="Probst A.J."/>
            <person name="Thomas B.C."/>
            <person name="Singh A."/>
            <person name="Wilkins M.J."/>
            <person name="Karaoz U."/>
            <person name="Brodie E.L."/>
            <person name="Williams K.H."/>
            <person name="Hubbard S.S."/>
            <person name="Banfield J.F."/>
        </authorList>
    </citation>
    <scope>NUCLEOTIDE SEQUENCE [LARGE SCALE GENOMIC DNA]</scope>
</reference>
<sequence length="226" mass="26466">MPQISIIIPVYNAQKTLEKCLAGIFGQSFRNYEIIAVNDGSTDKSQEILRKHKNKITIISQKNKGAAAARNAGAKIAKGKFLIFFDADVIAKPQMFEKMHLALKKYPTISYVYSSFKFGFKTFKLWPFSIKKLKEMPYIHTTSLIRREHFPGFDKRLKRFQDWDLWLTMMENNHIGHFIPEVLFKVIPGGTMSAWLPRIFYKFPWSKKVEKYKNAERIIKKKHQLT</sequence>
<dbReference type="EMBL" id="MHIR01000070">
    <property type="protein sequence ID" value="OGY56008.1"/>
    <property type="molecule type" value="Genomic_DNA"/>
</dbReference>
<evidence type="ECO:0000313" key="3">
    <source>
        <dbReference type="Proteomes" id="UP000177408"/>
    </source>
</evidence>
<gene>
    <name evidence="2" type="ORF">A3H67_04755</name>
</gene>
<dbReference type="PANTHER" id="PTHR43685:SF2">
    <property type="entry name" value="GLYCOSYLTRANSFERASE 2-LIKE DOMAIN-CONTAINING PROTEIN"/>
    <property type="match status" value="1"/>
</dbReference>
<organism evidence="2 3">
    <name type="scientific">Candidatus Buchananbacteria bacterium RIFCSPLOWO2_02_FULL_46_11b</name>
    <dbReference type="NCBI Taxonomy" id="1797548"/>
    <lineage>
        <taxon>Bacteria</taxon>
        <taxon>Candidatus Buchananiibacteriota</taxon>
    </lineage>
</organism>
<protein>
    <recommendedName>
        <fullName evidence="1">Glycosyltransferase 2-like domain-containing protein</fullName>
    </recommendedName>
</protein>
<name>A0A1G1YUG1_9BACT</name>
<dbReference type="InterPro" id="IPR050834">
    <property type="entry name" value="Glycosyltransf_2"/>
</dbReference>
<accession>A0A1G1YUG1</accession>
<dbReference type="CDD" id="cd00761">
    <property type="entry name" value="Glyco_tranf_GTA_type"/>
    <property type="match status" value="1"/>
</dbReference>
<comment type="caution">
    <text evidence="2">The sequence shown here is derived from an EMBL/GenBank/DDBJ whole genome shotgun (WGS) entry which is preliminary data.</text>
</comment>